<proteinExistence type="predicted"/>
<accession>A0A7R9ICS2</accession>
<gene>
    <name evidence="1" type="ORF">TTEB3V08_LOCUS4119</name>
</gene>
<name>A0A7R9ICS2_9NEOP</name>
<reference evidence="1" key="1">
    <citation type="submission" date="2020-11" db="EMBL/GenBank/DDBJ databases">
        <authorList>
            <person name="Tran Van P."/>
        </authorList>
    </citation>
    <scope>NUCLEOTIDE SEQUENCE</scope>
</reference>
<sequence length="80" mass="9575">MTWKFLKMTNLQIVTIFNENTNKISHSTKYNIDVQISATEGIDNLETSLLRLKFYKISRKDDEFKSPRPLEELTFEIFYH</sequence>
<protein>
    <submittedName>
        <fullName evidence="1">Uncharacterized protein</fullName>
    </submittedName>
</protein>
<evidence type="ECO:0000313" key="1">
    <source>
        <dbReference type="EMBL" id="CAD7456080.1"/>
    </source>
</evidence>
<dbReference type="EMBL" id="OE001134">
    <property type="protein sequence ID" value="CAD7456080.1"/>
    <property type="molecule type" value="Genomic_DNA"/>
</dbReference>
<organism evidence="1">
    <name type="scientific">Timema tahoe</name>
    <dbReference type="NCBI Taxonomy" id="61484"/>
    <lineage>
        <taxon>Eukaryota</taxon>
        <taxon>Metazoa</taxon>
        <taxon>Ecdysozoa</taxon>
        <taxon>Arthropoda</taxon>
        <taxon>Hexapoda</taxon>
        <taxon>Insecta</taxon>
        <taxon>Pterygota</taxon>
        <taxon>Neoptera</taxon>
        <taxon>Polyneoptera</taxon>
        <taxon>Phasmatodea</taxon>
        <taxon>Timematodea</taxon>
        <taxon>Timematoidea</taxon>
        <taxon>Timematidae</taxon>
        <taxon>Timema</taxon>
    </lineage>
</organism>
<dbReference type="AlphaFoldDB" id="A0A7R9ICS2"/>